<dbReference type="InterPro" id="IPR014229">
    <property type="entry name" value="Spore_YtfJ"/>
</dbReference>
<protein>
    <submittedName>
        <fullName evidence="1">Sporulation protein</fullName>
    </submittedName>
</protein>
<proteinExistence type="predicted"/>
<sequence>MALDNIVKTLIEQLKDSIQCQTVVGQPVQAGDTTIIPVSKVSFGFAAGGGEKKKLPGFGAGTGGGASVEPVAFIVVQGDQVRLLPVNKGGKWMDKLLDPENYERLNEVFSKIIGEKTGKNKKHGKNSEHKKED</sequence>
<accession>A0A2N5Z9M1</accession>
<reference evidence="1 2" key="1">
    <citation type="submission" date="2017-11" db="EMBL/GenBank/DDBJ databases">
        <title>Genome-resolved metagenomics identifies genetic mobility, metabolic interactions, and unexpected diversity in perchlorate-reducing communities.</title>
        <authorList>
            <person name="Barnum T.P."/>
            <person name="Figueroa I.A."/>
            <person name="Carlstrom C.I."/>
            <person name="Lucas L.N."/>
            <person name="Engelbrektson A.L."/>
            <person name="Coates J.D."/>
        </authorList>
    </citation>
    <scope>NUCLEOTIDE SEQUENCE [LARGE SCALE GENOMIC DNA]</scope>
    <source>
        <strain evidence="1">BM706</strain>
    </source>
</reference>
<comment type="caution">
    <text evidence="1">The sequence shown here is derived from an EMBL/GenBank/DDBJ whole genome shotgun (WGS) entry which is preliminary data.</text>
</comment>
<gene>
    <name evidence="1" type="ORF">C0601_13020</name>
</gene>
<evidence type="ECO:0000313" key="1">
    <source>
        <dbReference type="EMBL" id="PLX15370.1"/>
    </source>
</evidence>
<name>A0A2N5Z9M1_MUIH1</name>
<dbReference type="PANTHER" id="PTHR39162:SF1">
    <property type="entry name" value="SPORULATION PROTEIN YTFJ"/>
    <property type="match status" value="1"/>
</dbReference>
<dbReference type="Pfam" id="PF09579">
    <property type="entry name" value="Spore_YtfJ"/>
    <property type="match status" value="1"/>
</dbReference>
<dbReference type="Proteomes" id="UP000234857">
    <property type="component" value="Unassembled WGS sequence"/>
</dbReference>
<dbReference type="PANTHER" id="PTHR39162">
    <property type="entry name" value="GLL3345 PROTEIN"/>
    <property type="match status" value="1"/>
</dbReference>
<organism evidence="1 2">
    <name type="scientific">Muiribacterium halophilum</name>
    <dbReference type="NCBI Taxonomy" id="2053465"/>
    <lineage>
        <taxon>Bacteria</taxon>
        <taxon>Candidatus Muiribacteriota</taxon>
        <taxon>Candidatus Muiribacteriia</taxon>
        <taxon>Candidatus Muiribacteriales</taxon>
        <taxon>Candidatus Muiribacteriaceae</taxon>
        <taxon>Candidatus Muiribacterium</taxon>
    </lineage>
</organism>
<dbReference type="AlphaFoldDB" id="A0A2N5Z9M1"/>
<dbReference type="PIRSF" id="PIRSF021377">
    <property type="entry name" value="YtfJ"/>
    <property type="match status" value="1"/>
</dbReference>
<evidence type="ECO:0000313" key="2">
    <source>
        <dbReference type="Proteomes" id="UP000234857"/>
    </source>
</evidence>
<dbReference type="EMBL" id="PKTG01000140">
    <property type="protein sequence ID" value="PLX15370.1"/>
    <property type="molecule type" value="Genomic_DNA"/>
</dbReference>